<evidence type="ECO:0000256" key="8">
    <source>
        <dbReference type="ARBA" id="ARBA00022840"/>
    </source>
</evidence>
<dbReference type="PROSITE" id="PS50885">
    <property type="entry name" value="HAMP"/>
    <property type="match status" value="1"/>
</dbReference>
<dbReference type="Pfam" id="PF02518">
    <property type="entry name" value="HATPase_c"/>
    <property type="match status" value="1"/>
</dbReference>
<feature type="transmembrane region" description="Helical" evidence="10">
    <location>
        <begin position="152"/>
        <end position="174"/>
    </location>
</feature>
<dbReference type="GO" id="GO:0005524">
    <property type="term" value="F:ATP binding"/>
    <property type="evidence" value="ECO:0007669"/>
    <property type="project" value="UniProtKB-KW"/>
</dbReference>
<keyword evidence="10" id="KW-1133">Transmembrane helix</keyword>
<evidence type="ECO:0000256" key="5">
    <source>
        <dbReference type="ARBA" id="ARBA00022679"/>
    </source>
</evidence>
<comment type="caution">
    <text evidence="13">The sequence shown here is derived from an EMBL/GenBank/DDBJ whole genome shotgun (WGS) entry which is preliminary data.</text>
</comment>
<dbReference type="SUPFAM" id="SSF55874">
    <property type="entry name" value="ATPase domain of HSP90 chaperone/DNA topoisomerase II/histidine kinase"/>
    <property type="match status" value="1"/>
</dbReference>
<keyword evidence="9" id="KW-0902">Two-component regulatory system</keyword>
<dbReference type="PROSITE" id="PS50109">
    <property type="entry name" value="HIS_KIN"/>
    <property type="match status" value="1"/>
</dbReference>
<dbReference type="CDD" id="cd06225">
    <property type="entry name" value="HAMP"/>
    <property type="match status" value="1"/>
</dbReference>
<dbReference type="InterPro" id="IPR003660">
    <property type="entry name" value="HAMP_dom"/>
</dbReference>
<dbReference type="InterPro" id="IPR036890">
    <property type="entry name" value="HATPase_C_sf"/>
</dbReference>
<comment type="subcellular location">
    <subcellularLocation>
        <location evidence="2">Membrane</location>
    </subcellularLocation>
</comment>
<evidence type="ECO:0000256" key="4">
    <source>
        <dbReference type="ARBA" id="ARBA00022553"/>
    </source>
</evidence>
<evidence type="ECO:0000256" key="7">
    <source>
        <dbReference type="ARBA" id="ARBA00022777"/>
    </source>
</evidence>
<dbReference type="SMART" id="SM00388">
    <property type="entry name" value="HisKA"/>
    <property type="match status" value="1"/>
</dbReference>
<dbReference type="SUPFAM" id="SSF47384">
    <property type="entry name" value="Homodimeric domain of signal transducing histidine kinase"/>
    <property type="match status" value="1"/>
</dbReference>
<name>A0A2W5TN75_9BACT</name>
<dbReference type="PRINTS" id="PR00344">
    <property type="entry name" value="BCTRLSENSOR"/>
</dbReference>
<feature type="domain" description="Histidine kinase" evidence="11">
    <location>
        <begin position="248"/>
        <end position="469"/>
    </location>
</feature>
<accession>A0A2W5TN75</accession>
<feature type="domain" description="HAMP" evidence="12">
    <location>
        <begin position="172"/>
        <end position="224"/>
    </location>
</feature>
<keyword evidence="6" id="KW-0547">Nucleotide-binding</keyword>
<dbReference type="AlphaFoldDB" id="A0A2W5TN75"/>
<dbReference type="InterPro" id="IPR036097">
    <property type="entry name" value="HisK_dim/P_sf"/>
</dbReference>
<evidence type="ECO:0000259" key="12">
    <source>
        <dbReference type="PROSITE" id="PS50885"/>
    </source>
</evidence>
<proteinExistence type="predicted"/>
<dbReference type="PANTHER" id="PTHR43065:SF10">
    <property type="entry name" value="PEROXIDE STRESS-ACTIVATED HISTIDINE KINASE MAK3"/>
    <property type="match status" value="1"/>
</dbReference>
<dbReference type="GO" id="GO:0000155">
    <property type="term" value="F:phosphorelay sensor kinase activity"/>
    <property type="evidence" value="ECO:0007669"/>
    <property type="project" value="InterPro"/>
</dbReference>
<dbReference type="Pfam" id="PF00512">
    <property type="entry name" value="HisKA"/>
    <property type="match status" value="1"/>
</dbReference>
<dbReference type="InterPro" id="IPR003594">
    <property type="entry name" value="HATPase_dom"/>
</dbReference>
<dbReference type="InterPro" id="IPR003661">
    <property type="entry name" value="HisK_dim/P_dom"/>
</dbReference>
<evidence type="ECO:0000259" key="11">
    <source>
        <dbReference type="PROSITE" id="PS50109"/>
    </source>
</evidence>
<evidence type="ECO:0000256" key="3">
    <source>
        <dbReference type="ARBA" id="ARBA00012438"/>
    </source>
</evidence>
<dbReference type="PANTHER" id="PTHR43065">
    <property type="entry name" value="SENSOR HISTIDINE KINASE"/>
    <property type="match status" value="1"/>
</dbReference>
<evidence type="ECO:0000256" key="10">
    <source>
        <dbReference type="SAM" id="Phobius"/>
    </source>
</evidence>
<keyword evidence="4" id="KW-0597">Phosphoprotein</keyword>
<gene>
    <name evidence="13" type="ORF">DI536_14050</name>
</gene>
<protein>
    <recommendedName>
        <fullName evidence="3">histidine kinase</fullName>
        <ecNumber evidence="3">2.7.13.3</ecNumber>
    </recommendedName>
</protein>
<reference evidence="13 14" key="1">
    <citation type="submission" date="2017-08" db="EMBL/GenBank/DDBJ databases">
        <title>Infants hospitalized years apart are colonized by the same room-sourced microbial strains.</title>
        <authorList>
            <person name="Brooks B."/>
            <person name="Olm M.R."/>
            <person name="Firek B.A."/>
            <person name="Baker R."/>
            <person name="Thomas B.C."/>
            <person name="Morowitz M.J."/>
            <person name="Banfield J.F."/>
        </authorList>
    </citation>
    <scope>NUCLEOTIDE SEQUENCE [LARGE SCALE GENOMIC DNA]</scope>
    <source>
        <strain evidence="13">S2_003_000_R2_14</strain>
    </source>
</reference>
<comment type="catalytic activity">
    <reaction evidence="1">
        <text>ATP + protein L-histidine = ADP + protein N-phospho-L-histidine.</text>
        <dbReference type="EC" id="2.7.13.3"/>
    </reaction>
</comment>
<dbReference type="Proteomes" id="UP000249061">
    <property type="component" value="Unassembled WGS sequence"/>
</dbReference>
<dbReference type="EMBL" id="QFQP01000011">
    <property type="protein sequence ID" value="PZR12695.1"/>
    <property type="molecule type" value="Genomic_DNA"/>
</dbReference>
<evidence type="ECO:0000256" key="2">
    <source>
        <dbReference type="ARBA" id="ARBA00004370"/>
    </source>
</evidence>
<dbReference type="InterPro" id="IPR005467">
    <property type="entry name" value="His_kinase_dom"/>
</dbReference>
<dbReference type="Gene3D" id="1.10.287.130">
    <property type="match status" value="1"/>
</dbReference>
<dbReference type="SMART" id="SM00387">
    <property type="entry name" value="HATPase_c"/>
    <property type="match status" value="1"/>
</dbReference>
<keyword evidence="10" id="KW-0472">Membrane</keyword>
<dbReference type="CDD" id="cd00082">
    <property type="entry name" value="HisKA"/>
    <property type="match status" value="1"/>
</dbReference>
<evidence type="ECO:0000256" key="6">
    <source>
        <dbReference type="ARBA" id="ARBA00022741"/>
    </source>
</evidence>
<evidence type="ECO:0000256" key="1">
    <source>
        <dbReference type="ARBA" id="ARBA00000085"/>
    </source>
</evidence>
<keyword evidence="8" id="KW-0067">ATP-binding</keyword>
<keyword evidence="7 13" id="KW-0418">Kinase</keyword>
<organism evidence="13 14">
    <name type="scientific">Archangium gephyra</name>
    <dbReference type="NCBI Taxonomy" id="48"/>
    <lineage>
        <taxon>Bacteria</taxon>
        <taxon>Pseudomonadati</taxon>
        <taxon>Myxococcota</taxon>
        <taxon>Myxococcia</taxon>
        <taxon>Myxococcales</taxon>
        <taxon>Cystobacterineae</taxon>
        <taxon>Archangiaceae</taxon>
        <taxon>Archangium</taxon>
    </lineage>
</organism>
<dbReference type="InterPro" id="IPR004358">
    <property type="entry name" value="Sig_transdc_His_kin-like_C"/>
</dbReference>
<evidence type="ECO:0000313" key="13">
    <source>
        <dbReference type="EMBL" id="PZR12695.1"/>
    </source>
</evidence>
<dbReference type="EC" id="2.7.13.3" evidence="3"/>
<dbReference type="SMART" id="SM00304">
    <property type="entry name" value="HAMP"/>
    <property type="match status" value="1"/>
</dbReference>
<keyword evidence="5" id="KW-0808">Transferase</keyword>
<sequence length="472" mass="51631">MQLARKILLPLALFAFLAQGVSAWLSVREAVALHHADVERDQGIAGRVLVAALERERQRGTWEQGVAELLAAANHDPDDTQVRILPLTELTLGGQQRAALERGESVIVREVWDSAETWMPVTLPGNAAGVVWMQETLVAERDIVRRIVTSHVLNFGTMGVLWAIVAFWLSTALVGRPMRSLAAKARRVGQGDYTGPLQVHQEDEIGELAREMNHMCDELIASQSRVETAQAQLRHADRLTTVGLLAAGIAHELGTPLNVISVRARMIATGEVEADEAKNNANIIHEQTTQMTRIIRQLLDFARRSPPTMTRFSLQQVAQHSIEVLAPLAEKAKCDLELAPGDFEIKVQGDPNQLEQVIANLIINSVQAMPRGGPVQVKVTRTRATPPADVGGPEAEYARLDVTDRGEGIPEDVLPRVFEPFFTTKPVGDGNGLGLPVAWGILREHQGWIGVDSRSGTGTTFSLFLPLERTAE</sequence>
<dbReference type="GO" id="GO:0016020">
    <property type="term" value="C:membrane"/>
    <property type="evidence" value="ECO:0007669"/>
    <property type="project" value="UniProtKB-SubCell"/>
</dbReference>
<dbReference type="SUPFAM" id="SSF158472">
    <property type="entry name" value="HAMP domain-like"/>
    <property type="match status" value="1"/>
</dbReference>
<evidence type="ECO:0000313" key="14">
    <source>
        <dbReference type="Proteomes" id="UP000249061"/>
    </source>
</evidence>
<keyword evidence="10" id="KW-0812">Transmembrane</keyword>
<dbReference type="Pfam" id="PF00672">
    <property type="entry name" value="HAMP"/>
    <property type="match status" value="1"/>
</dbReference>
<dbReference type="Gene3D" id="3.30.565.10">
    <property type="entry name" value="Histidine kinase-like ATPase, C-terminal domain"/>
    <property type="match status" value="1"/>
</dbReference>
<evidence type="ECO:0000256" key="9">
    <source>
        <dbReference type="ARBA" id="ARBA00023012"/>
    </source>
</evidence>
<dbReference type="Gene3D" id="6.10.340.10">
    <property type="match status" value="1"/>
</dbReference>